<dbReference type="PROSITE" id="PS50060">
    <property type="entry name" value="MAM_2"/>
    <property type="match status" value="1"/>
</dbReference>
<dbReference type="InterPro" id="IPR013320">
    <property type="entry name" value="ConA-like_dom_sf"/>
</dbReference>
<feature type="domain" description="PA14" evidence="3">
    <location>
        <begin position="875"/>
        <end position="1042"/>
    </location>
</feature>
<comment type="caution">
    <text evidence="4">The sequence shown here is derived from an EMBL/GenBank/DDBJ whole genome shotgun (WGS) entry which is preliminary data.</text>
</comment>
<dbReference type="Gene3D" id="2.60.120.260">
    <property type="entry name" value="Galactose-binding domain-like"/>
    <property type="match status" value="1"/>
</dbReference>
<dbReference type="PROSITE" id="PS51820">
    <property type="entry name" value="PA14"/>
    <property type="match status" value="1"/>
</dbReference>
<dbReference type="PROSITE" id="PS50041">
    <property type="entry name" value="C_TYPE_LECTIN_2"/>
    <property type="match status" value="2"/>
</dbReference>
<dbReference type="InterPro" id="IPR000998">
    <property type="entry name" value="MAM_dom"/>
</dbReference>
<dbReference type="CDD" id="cd06263">
    <property type="entry name" value="MAM"/>
    <property type="match status" value="1"/>
</dbReference>
<dbReference type="SUPFAM" id="SSF56436">
    <property type="entry name" value="C-type lectin-like"/>
    <property type="match status" value="2"/>
</dbReference>
<name>A0ABN8PZ13_9CNID</name>
<evidence type="ECO:0008006" key="6">
    <source>
        <dbReference type="Google" id="ProtNLM"/>
    </source>
</evidence>
<accession>A0ABN8PZ13</accession>
<organism evidence="4 5">
    <name type="scientific">Porites evermanni</name>
    <dbReference type="NCBI Taxonomy" id="104178"/>
    <lineage>
        <taxon>Eukaryota</taxon>
        <taxon>Metazoa</taxon>
        <taxon>Cnidaria</taxon>
        <taxon>Anthozoa</taxon>
        <taxon>Hexacorallia</taxon>
        <taxon>Scleractinia</taxon>
        <taxon>Fungiina</taxon>
        <taxon>Poritidae</taxon>
        <taxon>Porites</taxon>
    </lineage>
</organism>
<dbReference type="SUPFAM" id="SSF56988">
    <property type="entry name" value="Anthrax protective antigen"/>
    <property type="match status" value="1"/>
</dbReference>
<keyword evidence="5" id="KW-1185">Reference proteome</keyword>
<dbReference type="Pfam" id="PF00059">
    <property type="entry name" value="Lectin_C"/>
    <property type="match status" value="2"/>
</dbReference>
<dbReference type="SUPFAM" id="SSF49785">
    <property type="entry name" value="Galactose-binding domain-like"/>
    <property type="match status" value="1"/>
</dbReference>
<reference evidence="4 5" key="1">
    <citation type="submission" date="2022-05" db="EMBL/GenBank/DDBJ databases">
        <authorList>
            <consortium name="Genoscope - CEA"/>
            <person name="William W."/>
        </authorList>
    </citation>
    <scope>NUCLEOTIDE SEQUENCE [LARGE SCALE GENOMIC DNA]</scope>
</reference>
<dbReference type="SUPFAM" id="SSF49899">
    <property type="entry name" value="Concanavalin A-like lectins/glucanases"/>
    <property type="match status" value="1"/>
</dbReference>
<dbReference type="Proteomes" id="UP001159427">
    <property type="component" value="Unassembled WGS sequence"/>
</dbReference>
<dbReference type="InterPro" id="IPR011658">
    <property type="entry name" value="PA14_dom"/>
</dbReference>
<dbReference type="InterPro" id="IPR016186">
    <property type="entry name" value="C-type_lectin-like/link_sf"/>
</dbReference>
<evidence type="ECO:0000259" key="3">
    <source>
        <dbReference type="PROSITE" id="PS51820"/>
    </source>
</evidence>
<feature type="domain" description="C-type lectin" evidence="1">
    <location>
        <begin position="611"/>
        <end position="735"/>
    </location>
</feature>
<dbReference type="InterPro" id="IPR050111">
    <property type="entry name" value="C-type_lectin/snaclec_domain"/>
</dbReference>
<dbReference type="InterPro" id="IPR016187">
    <property type="entry name" value="CTDL_fold"/>
</dbReference>
<feature type="domain" description="MAM" evidence="2">
    <location>
        <begin position="1"/>
        <end position="89"/>
    </location>
</feature>
<dbReference type="EMBL" id="CALNXI010001065">
    <property type="protein sequence ID" value="CAH3153831.1"/>
    <property type="molecule type" value="Genomic_DNA"/>
</dbReference>
<dbReference type="PANTHER" id="PTHR22803">
    <property type="entry name" value="MANNOSE, PHOSPHOLIPASE, LECTIN RECEPTOR RELATED"/>
    <property type="match status" value="1"/>
</dbReference>
<gene>
    <name evidence="4" type="ORF">PEVE_00001222</name>
</gene>
<evidence type="ECO:0000313" key="4">
    <source>
        <dbReference type="EMBL" id="CAH3153831.1"/>
    </source>
</evidence>
<dbReference type="InterPro" id="IPR001304">
    <property type="entry name" value="C-type_lectin-like"/>
</dbReference>
<dbReference type="SMART" id="SM00034">
    <property type="entry name" value="CLECT"/>
    <property type="match status" value="2"/>
</dbReference>
<dbReference type="InterPro" id="IPR008979">
    <property type="entry name" value="Galactose-bd-like_sf"/>
</dbReference>
<evidence type="ECO:0000313" key="5">
    <source>
        <dbReference type="Proteomes" id="UP001159427"/>
    </source>
</evidence>
<sequence>MMQGAKCMSFMYHMHGTSMGSLVIYMKTNSSETVEWIKTGNHPNQWFEAVIFLNSSAHYQITIEGVRGLYFTSDVAIDNIAFRNGSCERLVTQSLYAFIKEDATDFKLDRIPAHSGWVYQFTVHALQTRNISTHVMYFVYPANTVHCAKSVTQELSLDDLSCFPRDFFFSSRTYQPHNKKLLLLNRGEKLPYGIALEEYHNCCHETVNVTEYFFANVSLDRKLISEQNTCPPGWLNLGESCFRIHIEYYETWKDAMFKCHNRGGRLAVLGNAVKLDALSRFIDDYMGALEYFFVGAHVISDGRWITVRKQLFPAQSLLWGPSEPSGDGWCTEMKFGEKWNSHWKGWRINDKACLSKEGFVCEKPKNTSVQGLGKVDVIRQKNGWRAFIMWRFSRLKHPPFLSIVSPTLPVQSVDEYVCTYVSIITGVQASGGIIDRLLRQCCFVWSEIVGPHSGNFNARTLGQSQSLKKFQACMGFESCVYNCDDNCDNLLSYNFSPCSSHIWLSFIHNFGIFFLNHFAPPSKVEKGQKAGILRPKSKEITLTKEKERKGLFGVNVYKNPARYVVCKISFPDHKDRRIRWTMVKKKLTQCTRLPFVIGFTGSTCDSGWFEVDDSCFRVFAGTSVAKEWEEARESCLQLGSNLAVVDSETERKIIGDHLTNISNKYPDVNINAFIGIRKFSTWHWLDGSSVSPSIWHYGFPWDLARGECGLLEKWWSLEWKLSHMPCQWYGGFICETDQRKLLVGWQSVHSSQANSSGKPFHAVDGNVASCFTVKSQKGQPVWWGVTLRRRGFISKIWIINRLECCLAEMPKHSVILRNSVETEKANCKVYSWKDRQKTLMILEPLISASNVTIYEDGVGDLTLCEVMITAIGEKYSLRGVLQELWYNIRSVAIKSLRADSRFPSNPDVVNIVRQFDAPFNFHTDYGQRLTAYLKVPESGNYTFFVACDDTCELWLRTEGEEHVDKIKDEEAYGKLLLIKLDSRTDHNQWNKFPSQQTSKQIWLSKCQLYSLELLMKQSGGSDCASVGMKLPNGTFKGPITADHLFWVRPGKQSHAITSIPKKLTLKTGQKLLIQANYKYCCRGLNCSGCPIRLYLRFDEQRILVHNDLPMDCQKRYFNTSLNTFQQEGTYQINVSSVNFSYIFYKIKPRPHVSVTSLDEKKLRILEVCSFTSDLCSWNSKDNGWTLSPSGKGLC</sequence>
<dbReference type="Gene3D" id="3.10.100.10">
    <property type="entry name" value="Mannose-Binding Protein A, subunit A"/>
    <property type="match status" value="2"/>
</dbReference>
<dbReference type="InterPro" id="IPR037524">
    <property type="entry name" value="PA14/GLEYA"/>
</dbReference>
<evidence type="ECO:0000259" key="1">
    <source>
        <dbReference type="PROSITE" id="PS50041"/>
    </source>
</evidence>
<feature type="domain" description="C-type lectin" evidence="1">
    <location>
        <begin position="237"/>
        <end position="362"/>
    </location>
</feature>
<dbReference type="Gene3D" id="2.60.120.200">
    <property type="match status" value="1"/>
</dbReference>
<proteinExistence type="predicted"/>
<dbReference type="Pfam" id="PF00629">
    <property type="entry name" value="MAM"/>
    <property type="match status" value="1"/>
</dbReference>
<dbReference type="CDD" id="cd00037">
    <property type="entry name" value="CLECT"/>
    <property type="match status" value="2"/>
</dbReference>
<dbReference type="Pfam" id="PF07691">
    <property type="entry name" value="PA14"/>
    <property type="match status" value="1"/>
</dbReference>
<evidence type="ECO:0000259" key="2">
    <source>
        <dbReference type="PROSITE" id="PS50060"/>
    </source>
</evidence>
<protein>
    <recommendedName>
        <fullName evidence="6">PA14 domain-containing protein</fullName>
    </recommendedName>
</protein>